<dbReference type="SUPFAM" id="SSF47986">
    <property type="entry name" value="DEATH domain"/>
    <property type="match status" value="1"/>
</dbReference>
<evidence type="ECO:0000313" key="3">
    <source>
        <dbReference type="EMBL" id="GFO19776.1"/>
    </source>
</evidence>
<dbReference type="InterPro" id="IPR001315">
    <property type="entry name" value="CARD"/>
</dbReference>
<dbReference type="PANTHER" id="PTHR16155">
    <property type="entry name" value="DED DOMAIN-CONTAINING PROTEIN"/>
    <property type="match status" value="1"/>
</dbReference>
<accession>A0AAV4BH59</accession>
<feature type="region of interest" description="Disordered" evidence="1">
    <location>
        <begin position="231"/>
        <end position="251"/>
    </location>
</feature>
<protein>
    <submittedName>
        <fullName evidence="3">Sterile alpha motif domain-containing protein 9-like protein</fullName>
    </submittedName>
</protein>
<evidence type="ECO:0000313" key="4">
    <source>
        <dbReference type="Proteomes" id="UP000735302"/>
    </source>
</evidence>
<dbReference type="InterPro" id="IPR011029">
    <property type="entry name" value="DEATH-like_dom_sf"/>
</dbReference>
<dbReference type="Gene3D" id="1.10.533.10">
    <property type="entry name" value="Death Domain, Fas"/>
    <property type="match status" value="1"/>
</dbReference>
<dbReference type="CDD" id="cd01671">
    <property type="entry name" value="CARD"/>
    <property type="match status" value="1"/>
</dbReference>
<proteinExistence type="predicted"/>
<keyword evidence="4" id="KW-1185">Reference proteome</keyword>
<evidence type="ECO:0000256" key="1">
    <source>
        <dbReference type="SAM" id="MobiDB-lite"/>
    </source>
</evidence>
<dbReference type="Proteomes" id="UP000735302">
    <property type="component" value="Unassembled WGS sequence"/>
</dbReference>
<feature type="domain" description="CARD" evidence="2">
    <location>
        <begin position="39"/>
        <end position="103"/>
    </location>
</feature>
<name>A0AAV4BH59_9GAST</name>
<dbReference type="EMBL" id="BLXT01005094">
    <property type="protein sequence ID" value="GFO19776.1"/>
    <property type="molecule type" value="Genomic_DNA"/>
</dbReference>
<dbReference type="GO" id="GO:0005737">
    <property type="term" value="C:cytoplasm"/>
    <property type="evidence" value="ECO:0007669"/>
    <property type="project" value="TreeGrafter"/>
</dbReference>
<organism evidence="3 4">
    <name type="scientific">Plakobranchus ocellatus</name>
    <dbReference type="NCBI Taxonomy" id="259542"/>
    <lineage>
        <taxon>Eukaryota</taxon>
        <taxon>Metazoa</taxon>
        <taxon>Spiralia</taxon>
        <taxon>Lophotrochozoa</taxon>
        <taxon>Mollusca</taxon>
        <taxon>Gastropoda</taxon>
        <taxon>Heterobranchia</taxon>
        <taxon>Euthyneura</taxon>
        <taxon>Panpulmonata</taxon>
        <taxon>Sacoglossa</taxon>
        <taxon>Placobranchoidea</taxon>
        <taxon>Plakobranchidae</taxon>
        <taxon>Plakobranchus</taxon>
    </lineage>
</organism>
<dbReference type="PANTHER" id="PTHR16155:SF19">
    <property type="entry name" value="DED DOMAIN-CONTAINING PROTEIN"/>
    <property type="match status" value="1"/>
</dbReference>
<gene>
    <name evidence="3" type="ORF">PoB_004628100</name>
</gene>
<reference evidence="3 4" key="1">
    <citation type="journal article" date="2021" name="Elife">
        <title>Chloroplast acquisition without the gene transfer in kleptoplastic sea slugs, Plakobranchus ocellatus.</title>
        <authorList>
            <person name="Maeda T."/>
            <person name="Takahashi S."/>
            <person name="Yoshida T."/>
            <person name="Shimamura S."/>
            <person name="Takaki Y."/>
            <person name="Nagai Y."/>
            <person name="Toyoda A."/>
            <person name="Suzuki Y."/>
            <person name="Arimoto A."/>
            <person name="Ishii H."/>
            <person name="Satoh N."/>
            <person name="Nishiyama T."/>
            <person name="Hasebe M."/>
            <person name="Maruyama T."/>
            <person name="Minagawa J."/>
            <person name="Obokata J."/>
            <person name="Shigenobu S."/>
        </authorList>
    </citation>
    <scope>NUCLEOTIDE SEQUENCE [LARGE SCALE GENOMIC DNA]</scope>
</reference>
<sequence length="1743" mass="201608">MSCRLSQDLTVIDLLQRYVDESLITEWLRRFYLDPFKIMNSQDWERIQKNWHELTHQPNPKELADYLASKYVLSKDDVDDVQASGTPKRCMIKLLEILRKKAPSLEAYKHLLDAIRCEGTPWLADTIAFTPVDGDSAVSAKSDPKIVEDTVRTALLKHFCTRKGSETPLKTVSEILKEDRIFHKMDTWSDENIAKFVTTVFAGVEQKKKKMRKKMKDKTVVVLKNLCRKEEAGETQQHSSTSPHQQQGPDLRCQVNNMSCVELKQYLKDKLQEKGMSMQFLEDLETNEISGSVFLTLKEDDMKEILPRASFGVRRSLADIIKELSVSLPSGPEMRVYLRKFDSPVTTLDKYHYGRCCEASCNVTDKTTHPLKLFNVVDKDEDKDQSLSFICESVVAFASACMNNRRNGTIYFGIHPADTDTHRRGEVVGIDIPQQDVEDAIRHSLAKSFLATQSPFVKHIVRDPKFVPVLVGQGQVQKSKDLWVVEVDIKPSADLLKEDMVITLLQQKRTKKGVFGFSEHGVPERLNSERELALKEKLSCIVNQRKKDESEKKIAPQVDLRSKLLDLLTGGSEVMQDDVYIFFMLSPLGHQMDQDYLSENTLFIKSLKAELVFDFDPKGSTDGLYYNLTEKQEESMNVFVTDNFDLNLTEKDNIEKQKKRLLDISRTAWIFCNGYSTMDVNPVQRYDWKKERKIGFQKALDIFIENLGKERIILIICLFSDNYEPMLDASDEAISRLKNGWMVLAESEEVFCKWSENMLVGCSVNRDDLKNRCVIGMSWAEVNSTICQATQMTVPQQLLLPTSKGARIQVNEKNLKNWCDLEILTAGELNESDKKGYTRKDMEEKFYKGEQAQWLNFWFEGQVLKRDIHEPLMKRVKDALKGKSKDEENTVTVVHILHQPGAGGTTSARQILWDLRTKYRCCLVHNITESTLDQLYELRRFGDLKPMPPLVLMDNEDEEKYMNLRGNLEERARQLSGSTNMEDSSQVYFTILLCHRRASLPMQILKDQTILRQELKTRELKWFEHKSRELEKGYRTDRKKNVNPKFLISFNILKENFKKEYITRVVKEFTEGVFEPKEIELLKYVSFLNTYDPYFKFLKVSSLDRLIKSSDRIASASVGQRRLQWEAQLSQSVKVLLNLSTNREPHRKQTTSIRVFNKIFAENILDNVKIGLSQTDSGIMAEICESGVFQHYSEDARHMKYLINNIVKKREMQADGKKKHKFSYFVLQVQEKEGAEAAVKILEHVFDTNKDPYTAQLISRFYMITLKNWQKAEKFAKRATDMLPLSSFLWDTYGQVFKEQLQEKVDEKDCDVNENNIGDIIATSRECIEIFKKEQEVCEKEVTFSEEINLAGYFGELRATILLLKALKSLPTFSNASGLYNFFVKNQTDAIVAKFLSEEEIDYLRYQITSSETAMRKLDDEFLQTKGNTFYDDVILPDSDNNRTDLIKLKVSFDEYFGGLTVPANISEDAKCEYRSTIARRLSGSLNQMLRLRSGGKGMDIKRIYDFMLENSKYQICSFNDMMTLLDAVTALLVDGSIPKELSYRDILEWSTKFFRMSVSQTNGCLYLEPFLYFTMYNFPTQGRQRENLCPVIDLKRAMAKWHEAFQKKYQKQGKGEPTIKKRETTLFFLGNGQPLNDIVHQDSLDERMRSESRQDKWKLPEVREKLLLLRGVLLACGDKVRMKVTNAEGNRFDFDITTSYRVKTKDMWQKQVYFYLGFSFSGPKAFGVSLEEPGFLNPTMSD</sequence>
<comment type="caution">
    <text evidence="3">The sequence shown here is derived from an EMBL/GenBank/DDBJ whole genome shotgun (WGS) entry which is preliminary data.</text>
</comment>
<dbReference type="Pfam" id="PF00619">
    <property type="entry name" value="CARD"/>
    <property type="match status" value="1"/>
</dbReference>
<evidence type="ECO:0000259" key="2">
    <source>
        <dbReference type="PROSITE" id="PS50209"/>
    </source>
</evidence>
<dbReference type="PROSITE" id="PS50209">
    <property type="entry name" value="CARD"/>
    <property type="match status" value="1"/>
</dbReference>
<feature type="compositionally biased region" description="Low complexity" evidence="1">
    <location>
        <begin position="235"/>
        <end position="247"/>
    </location>
</feature>
<dbReference type="Gene3D" id="1.10.150.50">
    <property type="entry name" value="Transcription Factor, Ets-1"/>
    <property type="match status" value="1"/>
</dbReference>
<dbReference type="GO" id="GO:0042981">
    <property type="term" value="P:regulation of apoptotic process"/>
    <property type="evidence" value="ECO:0007669"/>
    <property type="project" value="InterPro"/>
</dbReference>
<dbReference type="InterPro" id="IPR013761">
    <property type="entry name" value="SAM/pointed_sf"/>
</dbReference>